<reference evidence="1 2" key="1">
    <citation type="submission" date="2019-09" db="EMBL/GenBank/DDBJ databases">
        <authorList>
            <person name="Christie C.A."/>
            <person name="Diallo A.S."/>
            <person name="Dixon Z."/>
            <person name="McIntosh P.M."/>
            <person name="Murthy K.H."/>
            <person name="Rosen M.G."/>
            <person name="Simpson L.M."/>
            <person name="Koustas K."/>
            <person name="Fogarty M.P."/>
            <person name="Molloy S.D."/>
            <person name="Garlena R.A."/>
            <person name="Russell D.A."/>
            <person name="Pope W.H."/>
            <person name="Jacobs-Sera D."/>
            <person name="Hatfull G.F."/>
        </authorList>
    </citation>
    <scope>NUCLEOTIDE SEQUENCE [LARGE SCALE GENOMIC DNA]</scope>
</reference>
<proteinExistence type="predicted"/>
<dbReference type="EMBL" id="MN484601">
    <property type="protein sequence ID" value="QGF20306.1"/>
    <property type="molecule type" value="Genomic_DNA"/>
</dbReference>
<dbReference type="Proteomes" id="UP000400849">
    <property type="component" value="Segment"/>
</dbReference>
<keyword evidence="2" id="KW-1185">Reference proteome</keyword>
<accession>A0A5Q2F846</accession>
<organism evidence="1 2">
    <name type="scientific">Gordonia phage Sixama</name>
    <dbReference type="NCBI Taxonomy" id="2653271"/>
    <lineage>
        <taxon>Viruses</taxon>
        <taxon>Duplodnaviria</taxon>
        <taxon>Heunggongvirae</taxon>
        <taxon>Uroviricota</taxon>
        <taxon>Caudoviricetes</taxon>
        <taxon>Sixamavirus</taxon>
        <taxon>Sixamavirus sixama</taxon>
    </lineage>
</organism>
<evidence type="ECO:0000313" key="1">
    <source>
        <dbReference type="EMBL" id="QGF20306.1"/>
    </source>
</evidence>
<evidence type="ECO:0000313" key="2">
    <source>
        <dbReference type="Proteomes" id="UP000400849"/>
    </source>
</evidence>
<dbReference type="GeneID" id="77924295"/>
<gene>
    <name evidence="1" type="primary">127</name>
    <name evidence="1" type="ORF">SEA_SIXAMA_127</name>
</gene>
<dbReference type="KEGG" id="vg:77924295"/>
<sequence>MKAIITGFALDGAQGRSRVQFESLSTGLGRACDALGWEHIHDVMRVETNDERLKEADVMFMNIAPFNGLSSRFILGALHAIYRARANNCGIILFVSDWQTHLLMSSARTMSKDIYRYIKPLMQGRTDHLWAVHNQDVLQVVTDAFVNNPWPETIVPLHPWWDQPGRDKDMILSHIPARRHCVFDPTSITTDYWDIEAPVWSEKKRQWVCAALGDRAAWIEEQGITWPAEIRGGATFKIRDGEASPRVTEREVIELYRESWAACAPKTGMYKTGWWRPRYAYMLRAGAVLFAEPDEVRPIGPHFGYTATQIEGFNNTELQGLAMAQRAEFEAQVEPQESVLQKLQDAAKRAIEDIA</sequence>
<protein>
    <submittedName>
        <fullName evidence="1">Uncharacterized protein</fullName>
    </submittedName>
</protein>
<dbReference type="RefSeq" id="YP_010648836.1">
    <property type="nucleotide sequence ID" value="NC_070762.1"/>
</dbReference>
<name>A0A5Q2F846_9CAUD</name>